<evidence type="ECO:0000256" key="1">
    <source>
        <dbReference type="SAM" id="Coils"/>
    </source>
</evidence>
<proteinExistence type="predicted"/>
<feature type="compositionally biased region" description="Basic and acidic residues" evidence="2">
    <location>
        <begin position="117"/>
        <end position="131"/>
    </location>
</feature>
<name>A0A1B6FV01_9HEMI</name>
<feature type="compositionally biased region" description="Basic residues" evidence="2">
    <location>
        <begin position="77"/>
        <end position="86"/>
    </location>
</feature>
<protein>
    <recommendedName>
        <fullName evidence="4">Phorbol-ester/DAG-type domain-containing protein</fullName>
    </recommendedName>
</protein>
<reference evidence="3" key="1">
    <citation type="submission" date="2015-11" db="EMBL/GenBank/DDBJ databases">
        <title>De novo transcriptome assembly of four potential Pierce s Disease insect vectors from Arizona vineyards.</title>
        <authorList>
            <person name="Tassone E.E."/>
        </authorList>
    </citation>
    <scope>NUCLEOTIDE SEQUENCE</scope>
</reference>
<keyword evidence="1" id="KW-0175">Coiled coil</keyword>
<feature type="coiled-coil region" evidence="1">
    <location>
        <begin position="348"/>
        <end position="389"/>
    </location>
</feature>
<feature type="region of interest" description="Disordered" evidence="2">
    <location>
        <begin position="76"/>
        <end position="97"/>
    </location>
</feature>
<accession>A0A1B6FV01</accession>
<dbReference type="EMBL" id="GECZ01015790">
    <property type="protein sequence ID" value="JAS53979.1"/>
    <property type="molecule type" value="Transcribed_RNA"/>
</dbReference>
<feature type="compositionally biased region" description="Basic and acidic residues" evidence="2">
    <location>
        <begin position="87"/>
        <end position="97"/>
    </location>
</feature>
<dbReference type="InterPro" id="IPR011011">
    <property type="entry name" value="Znf_FYVE_PHD"/>
</dbReference>
<evidence type="ECO:0000256" key="2">
    <source>
        <dbReference type="SAM" id="MobiDB-lite"/>
    </source>
</evidence>
<feature type="region of interest" description="Disordered" evidence="2">
    <location>
        <begin position="117"/>
        <end position="207"/>
    </location>
</feature>
<gene>
    <name evidence="3" type="ORF">g.7953</name>
</gene>
<dbReference type="AlphaFoldDB" id="A0A1B6FV01"/>
<evidence type="ECO:0008006" key="4">
    <source>
        <dbReference type="Google" id="ProtNLM"/>
    </source>
</evidence>
<dbReference type="SUPFAM" id="SSF57903">
    <property type="entry name" value="FYVE/PHD zinc finger"/>
    <property type="match status" value="1"/>
</dbReference>
<evidence type="ECO:0000313" key="3">
    <source>
        <dbReference type="EMBL" id="JAS53979.1"/>
    </source>
</evidence>
<organism evidence="3">
    <name type="scientific">Cuerna arida</name>
    <dbReference type="NCBI Taxonomy" id="1464854"/>
    <lineage>
        <taxon>Eukaryota</taxon>
        <taxon>Metazoa</taxon>
        <taxon>Ecdysozoa</taxon>
        <taxon>Arthropoda</taxon>
        <taxon>Hexapoda</taxon>
        <taxon>Insecta</taxon>
        <taxon>Pterygota</taxon>
        <taxon>Neoptera</taxon>
        <taxon>Paraneoptera</taxon>
        <taxon>Hemiptera</taxon>
        <taxon>Auchenorrhyncha</taxon>
        <taxon>Membracoidea</taxon>
        <taxon>Cicadellidae</taxon>
        <taxon>Cicadellinae</taxon>
        <taxon>Proconiini</taxon>
        <taxon>Cuerna</taxon>
    </lineage>
</organism>
<sequence length="422" mass="47646">MEITKSLHDDIVKIQHELVTAIQNHQVLVLRQQVSPSDSIRTQIEEVQRHIICLGESQKILVSRLRNEVDPRVIRASNKHKTPHPPRPHDRFNHRGKSEDIARSILVKNAHNKDRSLFKTTHHGENNKTGEQKALLPKGRQLSVDSSSEENRTPCESPINGNSDNEKKGAKRNSVESHCQPAKRPKTTLQATPRPSSPAKALDVLTSSSEESLDSLVSQQPESENKVEFALALGLITQEVYSRMMKKKSERRRRKVNTQHHLYDDLWDLTMLQKRNSRVKEPVEYVDDGSRDCGTPLSDSDSLCFVCRNPGMGETRECRVCQTMCHVSCVTGNICPACTHQAPSSPLIAEKKKELEQLRLSNKDLHKSVSKLRERANELSASLVQQTARVNQLVSEEEKLLESIKILKDFIASVQNSPKLTS</sequence>